<dbReference type="InterPro" id="IPR029058">
    <property type="entry name" value="AB_hydrolase_fold"/>
</dbReference>
<name>A0A511CWB7_9PSEU</name>
<keyword evidence="1" id="KW-0436">Ligase</keyword>
<dbReference type="SUPFAM" id="SSF56801">
    <property type="entry name" value="Acetyl-CoA synthetase-like"/>
    <property type="match status" value="1"/>
</dbReference>
<dbReference type="PANTHER" id="PTHR43352:SF1">
    <property type="entry name" value="ANTHRANILATE--COA LIGASE"/>
    <property type="match status" value="1"/>
</dbReference>
<organism evidence="3 4">
    <name type="scientific">Pseudonocardia asaccharolytica DSM 44247 = NBRC 16224</name>
    <dbReference type="NCBI Taxonomy" id="1123024"/>
    <lineage>
        <taxon>Bacteria</taxon>
        <taxon>Bacillati</taxon>
        <taxon>Actinomycetota</taxon>
        <taxon>Actinomycetes</taxon>
        <taxon>Pseudonocardiales</taxon>
        <taxon>Pseudonocardiaceae</taxon>
        <taxon>Pseudonocardia</taxon>
    </lineage>
</organism>
<dbReference type="AlphaFoldDB" id="A0A511CWB7"/>
<dbReference type="Gene3D" id="3.40.50.1820">
    <property type="entry name" value="alpha/beta hydrolase"/>
    <property type="match status" value="1"/>
</dbReference>
<feature type="domain" description="AMP-dependent synthetase/ligase" evidence="2">
    <location>
        <begin position="2"/>
        <end position="86"/>
    </location>
</feature>
<dbReference type="EMBL" id="BJVI01000004">
    <property type="protein sequence ID" value="GEL16767.1"/>
    <property type="molecule type" value="Genomic_DNA"/>
</dbReference>
<dbReference type="GO" id="GO:0016878">
    <property type="term" value="F:acid-thiol ligase activity"/>
    <property type="evidence" value="ECO:0007669"/>
    <property type="project" value="TreeGrafter"/>
</dbReference>
<dbReference type="Gene3D" id="3.40.50.12780">
    <property type="entry name" value="N-terminal domain of ligase-like"/>
    <property type="match status" value="1"/>
</dbReference>
<dbReference type="PANTHER" id="PTHR43352">
    <property type="entry name" value="ACETYL-COA SYNTHETASE"/>
    <property type="match status" value="1"/>
</dbReference>
<dbReference type="STRING" id="1123024.GCA_000423625_02179"/>
<evidence type="ECO:0000313" key="3">
    <source>
        <dbReference type="EMBL" id="GEL16767.1"/>
    </source>
</evidence>
<protein>
    <recommendedName>
        <fullName evidence="2">AMP-dependent synthetase/ligase domain-containing protein</fullName>
    </recommendedName>
</protein>
<evidence type="ECO:0000313" key="4">
    <source>
        <dbReference type="Proteomes" id="UP000321328"/>
    </source>
</evidence>
<gene>
    <name evidence="3" type="ORF">PA7_06040</name>
</gene>
<dbReference type="InterPro" id="IPR042099">
    <property type="entry name" value="ANL_N_sf"/>
</dbReference>
<dbReference type="RefSeq" id="WP_028930041.1">
    <property type="nucleotide sequence ID" value="NZ_AUII01000008.1"/>
</dbReference>
<dbReference type="Pfam" id="PF00501">
    <property type="entry name" value="AMP-binding"/>
    <property type="match status" value="1"/>
</dbReference>
<accession>A0A511CWB7</accession>
<comment type="caution">
    <text evidence="3">The sequence shown here is derived from an EMBL/GenBank/DDBJ whole genome shotgun (WGS) entry which is preliminary data.</text>
</comment>
<dbReference type="InterPro" id="IPR000873">
    <property type="entry name" value="AMP-dep_synth/lig_dom"/>
</dbReference>
<reference evidence="3 4" key="1">
    <citation type="submission" date="2019-07" db="EMBL/GenBank/DDBJ databases">
        <title>Whole genome shotgun sequence of Pseudonocardia asaccharolytica NBRC 16224.</title>
        <authorList>
            <person name="Hosoyama A."/>
            <person name="Uohara A."/>
            <person name="Ohji S."/>
            <person name="Ichikawa N."/>
        </authorList>
    </citation>
    <scope>NUCLEOTIDE SEQUENCE [LARGE SCALE GENOMIC DNA]</scope>
    <source>
        <strain evidence="3 4">NBRC 16224</strain>
    </source>
</reference>
<sequence>MRRAVSAGEALPASVAEQYRDVVGHALIDGIGGTEMLHVFISAADTDARPGATGRVVPGFHAVVLDLDGCEVPDGTPGLLAVCGPTGCRYLDDPRQTEYVRHGWNMTVRVDTADVDAACEQVARSYCPHELFRPREPRGFHVRHEEGGGAELAVFALAYGSDRVWVLPVPFADKLDLSRFYALELPKSYINATEDTALPPGEWGPHPRMSSRLGLYRLVQLPGSHEVMFTAPERLADAIVAAGRD</sequence>
<proteinExistence type="predicted"/>
<dbReference type="GO" id="GO:0044550">
    <property type="term" value="P:secondary metabolite biosynthetic process"/>
    <property type="evidence" value="ECO:0007669"/>
    <property type="project" value="TreeGrafter"/>
</dbReference>
<keyword evidence="4" id="KW-1185">Reference proteome</keyword>
<dbReference type="Proteomes" id="UP000321328">
    <property type="component" value="Unassembled WGS sequence"/>
</dbReference>
<evidence type="ECO:0000259" key="2">
    <source>
        <dbReference type="Pfam" id="PF00501"/>
    </source>
</evidence>
<evidence type="ECO:0000256" key="1">
    <source>
        <dbReference type="ARBA" id="ARBA00022598"/>
    </source>
</evidence>